<evidence type="ECO:0000259" key="3">
    <source>
        <dbReference type="Pfam" id="PF16335"/>
    </source>
</evidence>
<dbReference type="InterPro" id="IPR032514">
    <property type="entry name" value="GtaA_central"/>
</dbReference>
<dbReference type="Pfam" id="PF17168">
    <property type="entry name" value="DUF5127"/>
    <property type="match status" value="1"/>
</dbReference>
<comment type="caution">
    <text evidence="5">The sequence shown here is derived from an EMBL/GenBank/DDBJ whole genome shotgun (WGS) entry which is preliminary data.</text>
</comment>
<dbReference type="Pfam" id="PF16335">
    <property type="entry name" value="GtaA_6_Hairpin"/>
    <property type="match status" value="1"/>
</dbReference>
<evidence type="ECO:0000313" key="6">
    <source>
        <dbReference type="Proteomes" id="UP000217199"/>
    </source>
</evidence>
<evidence type="ECO:0000256" key="1">
    <source>
        <dbReference type="SAM" id="Phobius"/>
    </source>
</evidence>
<protein>
    <recommendedName>
        <fullName evidence="7">DUF1793-domain-containing protein</fullName>
    </recommendedName>
</protein>
<feature type="chain" id="PRO_5013937863" description="DUF1793-domain-containing protein" evidence="2">
    <location>
        <begin position="16"/>
        <end position="785"/>
    </location>
</feature>
<organism evidence="5 6">
    <name type="scientific">Pyrrhoderma noxium</name>
    <dbReference type="NCBI Taxonomy" id="2282107"/>
    <lineage>
        <taxon>Eukaryota</taxon>
        <taxon>Fungi</taxon>
        <taxon>Dikarya</taxon>
        <taxon>Basidiomycota</taxon>
        <taxon>Agaricomycotina</taxon>
        <taxon>Agaricomycetes</taxon>
        <taxon>Hymenochaetales</taxon>
        <taxon>Hymenochaetaceae</taxon>
        <taxon>Pyrrhoderma</taxon>
    </lineage>
</organism>
<dbReference type="InParanoid" id="A0A286U6S4"/>
<keyword evidence="6" id="KW-1185">Reference proteome</keyword>
<dbReference type="EMBL" id="NBII01000010">
    <property type="protein sequence ID" value="PAV15270.1"/>
    <property type="molecule type" value="Genomic_DNA"/>
</dbReference>
<dbReference type="GO" id="GO:0005975">
    <property type="term" value="P:carbohydrate metabolic process"/>
    <property type="evidence" value="ECO:0007669"/>
    <property type="project" value="InterPro"/>
</dbReference>
<feature type="domain" description="Glutaminase A central" evidence="3">
    <location>
        <begin position="338"/>
        <end position="685"/>
    </location>
</feature>
<keyword evidence="1" id="KW-0472">Membrane</keyword>
<sequence>MLLFFLSYFVSGVSSQASFSPPSLPLAVKSPYVNFWLPQGPNAGQISNTWPRAWNHPRDAIVMASNAGIRVDGQSYQLLGASAVANYTAANQKSVLFTPTRTSFLLTAGTVDVNMTFLSPIEAHDFTRLSMPFAYLYLTTTPNDNAAHEIQFYSDITSDWISGDSPISGTWAPENTSDFLSLRMGLSIEGKYQEKDNIPQDSILHFSMQKLPELSWEIGKAGLMRNAFVNGTGLQNRTDDNSNVDPSTDEGLGISVDIGTIQPGTESNPVVYTIGVVRDPVIQYMNGNNGLEERRAYYWANFTSINDVIKDALDHFDDALAASIGLDNKLLAAANSISTEYAGLISLVTRSAMSAIEYTINIDDNGNNISDIKAFMKNMGDVGSGQVNAVDVIYSAMPIYLYLNPDILGYLLSPLLDAQSSSRYTSDYAAIGLGGPFPNATGNLQGHNEGIEQSANMIILTLVHAQTSGNENLMNHYYDLLSKWGDYLVDNTLSPTDQTTSSSDNIKGTNQTNLILKGIIGIRAMSQISFLTGRSDDATEYKAKADQYYQTWENLAVASNRIVLTYGGFDSGLIYNLYADKLLGLNVVNDSVYALQTSFYGTHLSQQKYGVPLDATNSSLSRTDWMLFAASATTDTQVRDNMIHQVYTFATSESYKNVFPLIYNPSNGSVISGDNSPAQGAIFAPLALTIDKSIVVSSGGNEQPDERHSSTGAIVGGVIGGVAAVAIFITCFIFYRRHQQRKTVSEYNQSTGYIGNQEYLSPLDTARVPALLPRMLDLVVLSRGV</sequence>
<dbReference type="Proteomes" id="UP000217199">
    <property type="component" value="Unassembled WGS sequence"/>
</dbReference>
<keyword evidence="1" id="KW-0812">Transmembrane</keyword>
<dbReference type="InterPro" id="IPR008928">
    <property type="entry name" value="6-hairpin_glycosidase_sf"/>
</dbReference>
<dbReference type="STRING" id="2282107.A0A286U6S4"/>
<dbReference type="InterPro" id="IPR033433">
    <property type="entry name" value="GtaA_N"/>
</dbReference>
<dbReference type="SUPFAM" id="SSF48208">
    <property type="entry name" value="Six-hairpin glycosidases"/>
    <property type="match status" value="1"/>
</dbReference>
<proteinExistence type="predicted"/>
<dbReference type="PANTHER" id="PTHR31987:SF1">
    <property type="entry name" value="GLUTAMINASE A"/>
    <property type="match status" value="1"/>
</dbReference>
<dbReference type="PANTHER" id="PTHR31987">
    <property type="entry name" value="GLUTAMINASE A-RELATED"/>
    <property type="match status" value="1"/>
</dbReference>
<gene>
    <name evidence="5" type="ORF">PNOK_0903100</name>
</gene>
<dbReference type="OrthoDB" id="3918848at2759"/>
<dbReference type="InterPro" id="IPR052743">
    <property type="entry name" value="Glutaminase_GtaA"/>
</dbReference>
<keyword evidence="2" id="KW-0732">Signal</keyword>
<accession>A0A286U6S4</accession>
<name>A0A286U6S4_9AGAM</name>
<evidence type="ECO:0000259" key="4">
    <source>
        <dbReference type="Pfam" id="PF17168"/>
    </source>
</evidence>
<feature type="domain" description="Glutaminase A N-terminal" evidence="4">
    <location>
        <begin position="100"/>
        <end position="331"/>
    </location>
</feature>
<keyword evidence="1" id="KW-1133">Transmembrane helix</keyword>
<feature type="transmembrane region" description="Helical" evidence="1">
    <location>
        <begin position="713"/>
        <end position="735"/>
    </location>
</feature>
<dbReference type="AlphaFoldDB" id="A0A286U6S4"/>
<evidence type="ECO:0008006" key="7">
    <source>
        <dbReference type="Google" id="ProtNLM"/>
    </source>
</evidence>
<feature type="signal peptide" evidence="2">
    <location>
        <begin position="1"/>
        <end position="15"/>
    </location>
</feature>
<evidence type="ECO:0000313" key="5">
    <source>
        <dbReference type="EMBL" id="PAV15270.1"/>
    </source>
</evidence>
<evidence type="ECO:0000256" key="2">
    <source>
        <dbReference type="SAM" id="SignalP"/>
    </source>
</evidence>
<reference evidence="5 6" key="1">
    <citation type="journal article" date="2017" name="Mol. Ecol.">
        <title>Comparative and population genomic landscape of Phellinus noxius: A hypervariable fungus causing root rot in trees.</title>
        <authorList>
            <person name="Chung C.L."/>
            <person name="Lee T.J."/>
            <person name="Akiba M."/>
            <person name="Lee H.H."/>
            <person name="Kuo T.H."/>
            <person name="Liu D."/>
            <person name="Ke H.M."/>
            <person name="Yokoi T."/>
            <person name="Roa M.B."/>
            <person name="Lu M.J."/>
            <person name="Chang Y.Y."/>
            <person name="Ann P.J."/>
            <person name="Tsai J.N."/>
            <person name="Chen C.Y."/>
            <person name="Tzean S.S."/>
            <person name="Ota Y."/>
            <person name="Hattori T."/>
            <person name="Sahashi N."/>
            <person name="Liou R.F."/>
            <person name="Kikuchi T."/>
            <person name="Tsai I.J."/>
        </authorList>
    </citation>
    <scope>NUCLEOTIDE SEQUENCE [LARGE SCALE GENOMIC DNA]</scope>
    <source>
        <strain evidence="5 6">FFPRI411160</strain>
    </source>
</reference>